<dbReference type="PANTHER" id="PTHR10291:SF0">
    <property type="entry name" value="DEHYDRODOLICHYL DIPHOSPHATE SYNTHASE 2"/>
    <property type="match status" value="1"/>
</dbReference>
<organism evidence="3">
    <name type="scientific">hydrothermal vent metagenome</name>
    <dbReference type="NCBI Taxonomy" id="652676"/>
    <lineage>
        <taxon>unclassified sequences</taxon>
        <taxon>metagenomes</taxon>
        <taxon>ecological metagenomes</taxon>
    </lineage>
</organism>
<name>A0A3B0R147_9ZZZZ</name>
<dbReference type="HAMAP" id="MF_01139">
    <property type="entry name" value="ISPT"/>
    <property type="match status" value="1"/>
</dbReference>
<comment type="cofactor">
    <cofactor evidence="1">
        <name>Mg(2+)</name>
        <dbReference type="ChEBI" id="CHEBI:18420"/>
    </cofactor>
</comment>
<evidence type="ECO:0000313" key="3">
    <source>
        <dbReference type="EMBL" id="VAV87210.1"/>
    </source>
</evidence>
<dbReference type="GO" id="GO:0008834">
    <property type="term" value="F:ditrans,polycis-undecaprenyl-diphosphate synthase [(2E,6E)-farnesyl-diphosphate specific] activity"/>
    <property type="evidence" value="ECO:0007669"/>
    <property type="project" value="UniProtKB-EC"/>
</dbReference>
<evidence type="ECO:0000256" key="2">
    <source>
        <dbReference type="ARBA" id="ARBA00022679"/>
    </source>
</evidence>
<keyword evidence="2 3" id="KW-0808">Transferase</keyword>
<dbReference type="InterPro" id="IPR018520">
    <property type="entry name" value="UPP_synth-like_CS"/>
</dbReference>
<dbReference type="EMBL" id="UOED01000023">
    <property type="protein sequence ID" value="VAV87210.1"/>
    <property type="molecule type" value="Genomic_DNA"/>
</dbReference>
<dbReference type="EC" id="2.5.1.31" evidence="3"/>
<dbReference type="SUPFAM" id="SSF64005">
    <property type="entry name" value="Undecaprenyl diphosphate synthase"/>
    <property type="match status" value="1"/>
</dbReference>
<dbReference type="GO" id="GO:0005829">
    <property type="term" value="C:cytosol"/>
    <property type="evidence" value="ECO:0007669"/>
    <property type="project" value="TreeGrafter"/>
</dbReference>
<dbReference type="InterPro" id="IPR001441">
    <property type="entry name" value="UPP_synth-like"/>
</dbReference>
<dbReference type="GO" id="GO:0000287">
    <property type="term" value="F:magnesium ion binding"/>
    <property type="evidence" value="ECO:0007669"/>
    <property type="project" value="TreeGrafter"/>
</dbReference>
<dbReference type="Pfam" id="PF01255">
    <property type="entry name" value="Prenyltransf"/>
    <property type="match status" value="1"/>
</dbReference>
<dbReference type="NCBIfam" id="NF011405">
    <property type="entry name" value="PRK14830.1"/>
    <property type="match status" value="1"/>
</dbReference>
<dbReference type="PANTHER" id="PTHR10291">
    <property type="entry name" value="DEHYDRODOLICHYL DIPHOSPHATE SYNTHASE FAMILY MEMBER"/>
    <property type="match status" value="1"/>
</dbReference>
<dbReference type="FunFam" id="3.40.1180.10:FF:000001">
    <property type="entry name" value="(2E,6E)-farnesyl-diphosphate-specific ditrans,polycis-undecaprenyl-diphosphate synthase"/>
    <property type="match status" value="1"/>
</dbReference>
<dbReference type="InterPro" id="IPR036424">
    <property type="entry name" value="UPP_synth-like_sf"/>
</dbReference>
<dbReference type="Gene3D" id="3.40.1180.10">
    <property type="entry name" value="Decaprenyl diphosphate synthase-like"/>
    <property type="match status" value="1"/>
</dbReference>
<sequence length="249" mass="28501">MLLVKEEFSPRKKGKQSEPPAHVAIIMDGNGRWAKKHMLPKVAGHKRGADVVRRCVEDSIDLGIKYLTLYAFSSENWNRPEDEVNDLMKLLRRYLTKEVDRLHKKNIRIAFIGNRTKLSENICALIEAAERKTRHNTRLCLTLALSYGGRAEIVDAAAAMAEKVKAGELKPEDISEDIFASHLHTSDIPDPDLIIRTSGEQRISNFLLWQIAYAEFIFLDVLWPDFNRKILEQAVAEYCGRDRRYGARP</sequence>
<dbReference type="CDD" id="cd00475">
    <property type="entry name" value="Cis_IPPS"/>
    <property type="match status" value="1"/>
</dbReference>
<dbReference type="GO" id="GO:0016094">
    <property type="term" value="P:polyprenol biosynthetic process"/>
    <property type="evidence" value="ECO:0007669"/>
    <property type="project" value="TreeGrafter"/>
</dbReference>
<dbReference type="NCBIfam" id="TIGR00055">
    <property type="entry name" value="uppS"/>
    <property type="match status" value="1"/>
</dbReference>
<gene>
    <name evidence="3" type="ORF">MNBD_ALPHA02-1053</name>
</gene>
<proteinExistence type="inferred from homology"/>
<dbReference type="PROSITE" id="PS01066">
    <property type="entry name" value="UPP_SYNTHASE"/>
    <property type="match status" value="1"/>
</dbReference>
<dbReference type="AlphaFoldDB" id="A0A3B0R147"/>
<evidence type="ECO:0000256" key="1">
    <source>
        <dbReference type="ARBA" id="ARBA00001946"/>
    </source>
</evidence>
<protein>
    <submittedName>
        <fullName evidence="3">Undecaprenyl diphosphate synthase</fullName>
        <ecNumber evidence="3">2.5.1.31</ecNumber>
    </submittedName>
</protein>
<reference evidence="3" key="1">
    <citation type="submission" date="2018-06" db="EMBL/GenBank/DDBJ databases">
        <authorList>
            <person name="Zhirakovskaya E."/>
        </authorList>
    </citation>
    <scope>NUCLEOTIDE SEQUENCE</scope>
</reference>
<accession>A0A3B0R147</accession>